<keyword evidence="2" id="KW-1185">Reference proteome</keyword>
<protein>
    <recommendedName>
        <fullName evidence="3">SDR family oxidoreductase</fullName>
    </recommendedName>
</protein>
<evidence type="ECO:0008006" key="3">
    <source>
        <dbReference type="Google" id="ProtNLM"/>
    </source>
</evidence>
<organism evidence="1 2">
    <name type="scientific">Sinisalibacter aestuarii</name>
    <dbReference type="NCBI Taxonomy" id="2949426"/>
    <lineage>
        <taxon>Bacteria</taxon>
        <taxon>Pseudomonadati</taxon>
        <taxon>Pseudomonadota</taxon>
        <taxon>Alphaproteobacteria</taxon>
        <taxon>Rhodobacterales</taxon>
        <taxon>Roseobacteraceae</taxon>
        <taxon>Sinisalibacter</taxon>
    </lineage>
</organism>
<evidence type="ECO:0000313" key="1">
    <source>
        <dbReference type="EMBL" id="GKY89441.1"/>
    </source>
</evidence>
<comment type="caution">
    <text evidence="1">The sequence shown here is derived from an EMBL/GenBank/DDBJ whole genome shotgun (WGS) entry which is preliminary data.</text>
</comment>
<reference evidence="1" key="1">
    <citation type="journal article" date="2023" name="Int. J. Syst. Evol. Microbiol.">
        <title>Sinisalibacter aestuarii sp. nov., isolated from estuarine sediment of the Arakawa River.</title>
        <authorList>
            <person name="Arafat S.T."/>
            <person name="Hirano S."/>
            <person name="Sato A."/>
            <person name="Takeuchi K."/>
            <person name="Yasuda T."/>
            <person name="Terahara T."/>
            <person name="Hamada M."/>
            <person name="Kobayashi T."/>
        </authorList>
    </citation>
    <scope>NUCLEOTIDE SEQUENCE</scope>
    <source>
        <strain evidence="1">B-399</strain>
    </source>
</reference>
<proteinExistence type="predicted"/>
<gene>
    <name evidence="1" type="ORF">STA1M1_33100</name>
</gene>
<dbReference type="EMBL" id="BROH01000012">
    <property type="protein sequence ID" value="GKY89441.1"/>
    <property type="molecule type" value="Genomic_DNA"/>
</dbReference>
<evidence type="ECO:0000313" key="2">
    <source>
        <dbReference type="Proteomes" id="UP001144205"/>
    </source>
</evidence>
<accession>A0ABQ5LYV7</accession>
<dbReference type="Proteomes" id="UP001144205">
    <property type="component" value="Unassembled WGS sequence"/>
</dbReference>
<sequence length="49" mass="5171">MRAAARQGAAQCMPELIDPVHVARMVLFLASDDARICSAGAYDMTAGSM</sequence>
<name>A0ABQ5LYV7_9RHOB</name>